<accession>A0A5C5G9D6</accession>
<keyword evidence="1" id="KW-0560">Oxidoreductase</keyword>
<dbReference type="SUPFAM" id="SSF51905">
    <property type="entry name" value="FAD/NAD(P)-binding domain"/>
    <property type="match status" value="1"/>
</dbReference>
<dbReference type="GO" id="GO:0005737">
    <property type="term" value="C:cytoplasm"/>
    <property type="evidence" value="ECO:0007669"/>
    <property type="project" value="TreeGrafter"/>
</dbReference>
<feature type="domain" description="FAD dependent oxidoreductase" evidence="2">
    <location>
        <begin position="17"/>
        <end position="364"/>
    </location>
</feature>
<evidence type="ECO:0000259" key="2">
    <source>
        <dbReference type="Pfam" id="PF01266"/>
    </source>
</evidence>
<dbReference type="InterPro" id="IPR006076">
    <property type="entry name" value="FAD-dep_OxRdtase"/>
</dbReference>
<keyword evidence="4" id="KW-1185">Reference proteome</keyword>
<evidence type="ECO:0000313" key="3">
    <source>
        <dbReference type="EMBL" id="TNY30588.1"/>
    </source>
</evidence>
<comment type="caution">
    <text evidence="3">The sequence shown here is derived from an EMBL/GenBank/DDBJ whole genome shotgun (WGS) entry which is preliminary data.</text>
</comment>
<protein>
    <submittedName>
        <fullName evidence="3">FAD-binding oxidoreductase</fullName>
    </submittedName>
</protein>
<gene>
    <name evidence="3" type="ORF">FHY64_18570</name>
</gene>
<dbReference type="GO" id="GO:0016491">
    <property type="term" value="F:oxidoreductase activity"/>
    <property type="evidence" value="ECO:0007669"/>
    <property type="project" value="UniProtKB-KW"/>
</dbReference>
<dbReference type="Gene3D" id="3.30.9.10">
    <property type="entry name" value="D-Amino Acid Oxidase, subunit A, domain 2"/>
    <property type="match status" value="1"/>
</dbReference>
<sequence length="399" mass="42175">MPARFLTDPAEAGRAPDIVVAGGGIVGLATAFFLSRAGLRPLVIERLPALAMLASRRSGEGVRAQWELPSNIELARASIDIYAGFEALTGHTAGYRPIGYLYGSRTEAGAGRLAARVDRQREAGLDDVEWLTPEAARDRVPTLSPEVTGAAFRAGDGVIDIGSIITGYLAGMNADIVTDCDLLHIRERVGGVTLETNRGAIDTGSLVLANAVRCPGILASLGVALKLRLSRSAIQYVTLDRVPADHPAVVDADLGSFWRPDTNGARMTASFRSTLFLDRLTDDPPVGADYLQHAIRTVSPLTPFWGERAAEISGGHLRSGSLLVTADGGPLVGRLTGHDRIFVNTGYGGHGVMMSPEAARLLADEATGGAASRWSPARFDDGFMPPAEPMTVNLASNRD</sequence>
<name>A0A5C5G9D6_9RHOB</name>
<evidence type="ECO:0000313" key="4">
    <source>
        <dbReference type="Proteomes" id="UP000314011"/>
    </source>
</evidence>
<evidence type="ECO:0000256" key="1">
    <source>
        <dbReference type="ARBA" id="ARBA00023002"/>
    </source>
</evidence>
<dbReference type="PANTHER" id="PTHR13847:SF287">
    <property type="entry name" value="FAD-DEPENDENT OXIDOREDUCTASE DOMAIN-CONTAINING PROTEIN 1"/>
    <property type="match status" value="1"/>
</dbReference>
<reference evidence="3 4" key="1">
    <citation type="submission" date="2019-06" db="EMBL/GenBank/DDBJ databases">
        <title>Genome of new Rhodobacteraceae sp. SM1903.</title>
        <authorList>
            <person name="Ren X."/>
        </authorList>
    </citation>
    <scope>NUCLEOTIDE SEQUENCE [LARGE SCALE GENOMIC DNA]</scope>
    <source>
        <strain evidence="3 4">SM1903</strain>
    </source>
</reference>
<proteinExistence type="predicted"/>
<dbReference type="Pfam" id="PF01266">
    <property type="entry name" value="DAO"/>
    <property type="match status" value="1"/>
</dbReference>
<organism evidence="3 4">
    <name type="scientific">Pelagovum pacificum</name>
    <dbReference type="NCBI Taxonomy" id="2588711"/>
    <lineage>
        <taxon>Bacteria</taxon>
        <taxon>Pseudomonadati</taxon>
        <taxon>Pseudomonadota</taxon>
        <taxon>Alphaproteobacteria</taxon>
        <taxon>Rhodobacterales</taxon>
        <taxon>Paracoccaceae</taxon>
        <taxon>Pelagovum</taxon>
    </lineage>
</organism>
<dbReference type="Proteomes" id="UP000314011">
    <property type="component" value="Unassembled WGS sequence"/>
</dbReference>
<dbReference type="RefSeq" id="WP_140197383.1">
    <property type="nucleotide sequence ID" value="NZ_CP065915.1"/>
</dbReference>
<dbReference type="OrthoDB" id="311718at2"/>
<dbReference type="EMBL" id="VFFF01000004">
    <property type="protein sequence ID" value="TNY30588.1"/>
    <property type="molecule type" value="Genomic_DNA"/>
</dbReference>
<dbReference type="InterPro" id="IPR036188">
    <property type="entry name" value="FAD/NAD-bd_sf"/>
</dbReference>
<dbReference type="PANTHER" id="PTHR13847">
    <property type="entry name" value="SARCOSINE DEHYDROGENASE-RELATED"/>
    <property type="match status" value="1"/>
</dbReference>
<dbReference type="AlphaFoldDB" id="A0A5C5G9D6"/>
<dbReference type="Gene3D" id="3.50.50.60">
    <property type="entry name" value="FAD/NAD(P)-binding domain"/>
    <property type="match status" value="1"/>
</dbReference>